<evidence type="ECO:0000259" key="2">
    <source>
        <dbReference type="PROSITE" id="PS50905"/>
    </source>
</evidence>
<evidence type="ECO:0000313" key="6">
    <source>
        <dbReference type="Proteomes" id="UP000229713"/>
    </source>
</evidence>
<dbReference type="InterPro" id="IPR009078">
    <property type="entry name" value="Ferritin-like_SF"/>
</dbReference>
<proteinExistence type="inferred from homology"/>
<dbReference type="Gene3D" id="1.20.1260.10">
    <property type="match status" value="1"/>
</dbReference>
<evidence type="ECO:0000313" key="4">
    <source>
        <dbReference type="EMBL" id="UXE40073.1"/>
    </source>
</evidence>
<reference evidence="4" key="2">
    <citation type="submission" date="2022-09" db="EMBL/GenBank/DDBJ databases">
        <title>Multidrug resistance Raoultella ornithinolytica Strain MQB_Silv_108.</title>
        <authorList>
            <person name="Quintela-Baluja M."/>
        </authorList>
    </citation>
    <scope>NUCLEOTIDE SEQUENCE</scope>
    <source>
        <strain evidence="4">MQB_Silv_108</strain>
    </source>
</reference>
<dbReference type="RefSeq" id="WP_004864107.1">
    <property type="nucleotide sequence ID" value="NZ_ABDFAB020000008.1"/>
</dbReference>
<dbReference type="PROSITE" id="PS50905">
    <property type="entry name" value="FERRITIN_LIKE"/>
    <property type="match status" value="1"/>
</dbReference>
<feature type="domain" description="Ferritin-like diiron" evidence="2">
    <location>
        <begin position="1"/>
        <end position="145"/>
    </location>
</feature>
<dbReference type="eggNOG" id="COG1528">
    <property type="taxonomic scope" value="Bacteria"/>
</dbReference>
<evidence type="ECO:0000313" key="5">
    <source>
        <dbReference type="EMBL" id="WWC13524.1"/>
    </source>
</evidence>
<dbReference type="NCBIfam" id="NF011597">
    <property type="entry name" value="PRK15022.1"/>
    <property type="match status" value="1"/>
</dbReference>
<organism evidence="3 6">
    <name type="scientific">Raoultella ornithinolytica</name>
    <name type="common">Klebsiella ornithinolytica</name>
    <dbReference type="NCBI Taxonomy" id="54291"/>
    <lineage>
        <taxon>Bacteria</taxon>
        <taxon>Pseudomonadati</taxon>
        <taxon>Pseudomonadota</taxon>
        <taxon>Gammaproteobacteria</taxon>
        <taxon>Enterobacterales</taxon>
        <taxon>Enterobacteriaceae</taxon>
        <taxon>Klebsiella/Raoultella group</taxon>
        <taxon>Raoultella</taxon>
    </lineage>
</organism>
<dbReference type="GeneID" id="93753295"/>
<gene>
    <name evidence="3" type="ORF">CFY86_17230</name>
    <name evidence="5" type="ORF">LM286_09525</name>
    <name evidence="4" type="ORF">N2J37_10195</name>
</gene>
<evidence type="ECO:0000313" key="7">
    <source>
        <dbReference type="Proteomes" id="UP001350972"/>
    </source>
</evidence>
<comment type="similarity">
    <text evidence="1">Belongs to the ferritin family. Prokaryotic subfamily.</text>
</comment>
<dbReference type="Proteomes" id="UP000229713">
    <property type="component" value="Unassembled WGS sequence"/>
</dbReference>
<dbReference type="EMBL" id="CP145163">
    <property type="protein sequence ID" value="WWC13524.1"/>
    <property type="molecule type" value="Genomic_DNA"/>
</dbReference>
<dbReference type="AlphaFoldDB" id="A0A1Y6GGW0"/>
<dbReference type="CDD" id="cd01055">
    <property type="entry name" value="Nonheme_Ferritin"/>
    <property type="match status" value="1"/>
</dbReference>
<dbReference type="SUPFAM" id="SSF47240">
    <property type="entry name" value="Ferritin-like"/>
    <property type="match status" value="1"/>
</dbReference>
<dbReference type="Proteomes" id="UP001064206">
    <property type="component" value="Chromosome"/>
</dbReference>
<reference evidence="5 7" key="3">
    <citation type="submission" date="2024-02" db="EMBL/GenBank/DDBJ databases">
        <title>Tn5403 promotes plasmid rearrangements and degradation of the Klebsiella pneumoniae carbapenemase (KPC) transposon Tn4401.</title>
        <authorList>
            <person name="Sheppard A.E."/>
            <person name="Barry K.E."/>
            <person name="Parikh H.I."/>
            <person name="Vegesana K."/>
            <person name="Sebra R."/>
            <person name="George S."/>
            <person name="Sanderson N.D."/>
            <person name="Stoesser N."/>
            <person name="Eyre D.W."/>
            <person name="Crook D.W."/>
            <person name="Walker A.S."/>
            <person name="Mathers A.J."/>
        </authorList>
    </citation>
    <scope>NUCLEOTIDE SEQUENCE [LARGE SCALE GENOMIC DNA]</scope>
    <source>
        <strain evidence="5 7">CAV1921</strain>
    </source>
</reference>
<dbReference type="Proteomes" id="UP001350972">
    <property type="component" value="Chromosome"/>
</dbReference>
<sequence length="167" mass="19292">MVVSGMAQKLNNQMNLEFHASNLYLHLSEWCEQHRLNGTAIFLRSRAQSHVTQMMRVFDFMKTGGNWPIVKNEGSYSYNCHSLEDLFTTTLADYEQRSSMLSGLTEEAKAQRDDTTWRFLTLLEKEQQQDGVLLQSVLEEVRNADKAGLGMLQTDRRLLSLVTRRQD</sequence>
<dbReference type="GO" id="GO:0008199">
    <property type="term" value="F:ferric iron binding"/>
    <property type="evidence" value="ECO:0007669"/>
    <property type="project" value="InterPro"/>
</dbReference>
<dbReference type="Pfam" id="PF00210">
    <property type="entry name" value="Ferritin"/>
    <property type="match status" value="1"/>
</dbReference>
<dbReference type="InterPro" id="IPR041719">
    <property type="entry name" value="Ferritin_prok"/>
</dbReference>
<accession>A0A1Y6GGW0</accession>
<evidence type="ECO:0000256" key="1">
    <source>
        <dbReference type="ARBA" id="ARBA00006950"/>
    </source>
</evidence>
<keyword evidence="7" id="KW-1185">Reference proteome</keyword>
<dbReference type="InterPro" id="IPR009040">
    <property type="entry name" value="Ferritin-like_diiron"/>
</dbReference>
<dbReference type="STRING" id="54291.TE10_18520"/>
<dbReference type="EMBL" id="NKYI01000025">
    <property type="protein sequence ID" value="PIK82874.1"/>
    <property type="molecule type" value="Genomic_DNA"/>
</dbReference>
<reference evidence="3 6" key="1">
    <citation type="submission" date="2017-07" db="EMBL/GenBank/DDBJ databases">
        <title>Raoultella ornithinolytica strain HH3 draft genome.</title>
        <authorList>
            <person name="Duceppe M.-O."/>
            <person name="Huang H."/>
            <person name="Phipps-Todd B."/>
        </authorList>
    </citation>
    <scope>NUCLEOTIDE SEQUENCE [LARGE SCALE GENOMIC DNA]</scope>
    <source>
        <strain evidence="3 6">HH3</strain>
    </source>
</reference>
<name>A0A1Y6GGW0_RAOOR</name>
<protein>
    <submittedName>
        <fullName evidence="3 4">Ferritin</fullName>
    </submittedName>
</protein>
<dbReference type="InterPro" id="IPR008331">
    <property type="entry name" value="Ferritin_DPS_dom"/>
</dbReference>
<dbReference type="EMBL" id="CP104450">
    <property type="protein sequence ID" value="UXE40073.1"/>
    <property type="molecule type" value="Genomic_DNA"/>
</dbReference>
<evidence type="ECO:0000313" key="3">
    <source>
        <dbReference type="EMBL" id="PIK82874.1"/>
    </source>
</evidence>
<dbReference type="InterPro" id="IPR012347">
    <property type="entry name" value="Ferritin-like"/>
</dbReference>
<dbReference type="PaxDb" id="1286170-RORB6_02760"/>